<feature type="transmembrane region" description="Helical" evidence="1">
    <location>
        <begin position="107"/>
        <end position="128"/>
    </location>
</feature>
<feature type="transmembrane region" description="Helical" evidence="1">
    <location>
        <begin position="149"/>
        <end position="172"/>
    </location>
</feature>
<protein>
    <recommendedName>
        <fullName evidence="4">Transmembrane protein</fullName>
    </recommendedName>
</protein>
<feature type="transmembrane region" description="Helical" evidence="1">
    <location>
        <begin position="40"/>
        <end position="60"/>
    </location>
</feature>
<dbReference type="EMBL" id="CAJJDN010000006">
    <property type="protein sequence ID" value="CAD8051788.1"/>
    <property type="molecule type" value="Genomic_DNA"/>
</dbReference>
<evidence type="ECO:0000256" key="1">
    <source>
        <dbReference type="SAM" id="Phobius"/>
    </source>
</evidence>
<evidence type="ECO:0000313" key="2">
    <source>
        <dbReference type="EMBL" id="CAD8051788.1"/>
    </source>
</evidence>
<evidence type="ECO:0008006" key="4">
    <source>
        <dbReference type="Google" id="ProtNLM"/>
    </source>
</evidence>
<keyword evidence="1" id="KW-0812">Transmembrane</keyword>
<keyword evidence="1" id="KW-0472">Membrane</keyword>
<evidence type="ECO:0000313" key="3">
    <source>
        <dbReference type="Proteomes" id="UP000692954"/>
    </source>
</evidence>
<keyword evidence="1" id="KW-1133">Transmembrane helix</keyword>
<keyword evidence="3" id="KW-1185">Reference proteome</keyword>
<sequence>MNSAFYNNQINDSTENHHHSVLEVLKQKGRNKMKILKRRLFFILIVEILGMSVQILALSLKNWYLFQLEEDEEIWIQLIYIQRYIGYSQFCEKMNVTNNLLCKDLKLVGLICFCIIMFAIFVQILEVFRLIIYLKKGSPRILWKLKGKLLQVVFILLLLCGYAGYLLTILFLFQYNQQIKYFGFSYWMGAGSILAQILISFYYRITKGSLRRNNSVHKYLLYDNVKLECSNTTK</sequence>
<accession>A0A8S1K9L1</accession>
<comment type="caution">
    <text evidence="2">The sequence shown here is derived from an EMBL/GenBank/DDBJ whole genome shotgun (WGS) entry which is preliminary data.</text>
</comment>
<proteinExistence type="predicted"/>
<dbReference type="AlphaFoldDB" id="A0A8S1K9L1"/>
<organism evidence="2 3">
    <name type="scientific">Paramecium sonneborni</name>
    <dbReference type="NCBI Taxonomy" id="65129"/>
    <lineage>
        <taxon>Eukaryota</taxon>
        <taxon>Sar</taxon>
        <taxon>Alveolata</taxon>
        <taxon>Ciliophora</taxon>
        <taxon>Intramacronucleata</taxon>
        <taxon>Oligohymenophorea</taxon>
        <taxon>Peniculida</taxon>
        <taxon>Parameciidae</taxon>
        <taxon>Paramecium</taxon>
    </lineage>
</organism>
<feature type="transmembrane region" description="Helical" evidence="1">
    <location>
        <begin position="184"/>
        <end position="203"/>
    </location>
</feature>
<name>A0A8S1K9L1_9CILI</name>
<reference evidence="2" key="1">
    <citation type="submission" date="2021-01" db="EMBL/GenBank/DDBJ databases">
        <authorList>
            <consortium name="Genoscope - CEA"/>
            <person name="William W."/>
        </authorList>
    </citation>
    <scope>NUCLEOTIDE SEQUENCE</scope>
</reference>
<gene>
    <name evidence="2" type="ORF">PSON_ATCC_30995.1.T0060075</name>
</gene>
<dbReference type="Proteomes" id="UP000692954">
    <property type="component" value="Unassembled WGS sequence"/>
</dbReference>
<dbReference type="OrthoDB" id="10331857at2759"/>